<comment type="caution">
    <text evidence="1">The sequence shown here is derived from an EMBL/GenBank/DDBJ whole genome shotgun (WGS) entry which is preliminary data.</text>
</comment>
<organism evidence="1 2">
    <name type="scientific">Phaseolus coccineus</name>
    <name type="common">Scarlet runner bean</name>
    <name type="synonym">Phaseolus multiflorus</name>
    <dbReference type="NCBI Taxonomy" id="3886"/>
    <lineage>
        <taxon>Eukaryota</taxon>
        <taxon>Viridiplantae</taxon>
        <taxon>Streptophyta</taxon>
        <taxon>Embryophyta</taxon>
        <taxon>Tracheophyta</taxon>
        <taxon>Spermatophyta</taxon>
        <taxon>Magnoliopsida</taxon>
        <taxon>eudicotyledons</taxon>
        <taxon>Gunneridae</taxon>
        <taxon>Pentapetalae</taxon>
        <taxon>rosids</taxon>
        <taxon>fabids</taxon>
        <taxon>Fabales</taxon>
        <taxon>Fabaceae</taxon>
        <taxon>Papilionoideae</taxon>
        <taxon>50 kb inversion clade</taxon>
        <taxon>NPAAA clade</taxon>
        <taxon>indigoferoid/millettioid clade</taxon>
        <taxon>Phaseoleae</taxon>
        <taxon>Phaseolus</taxon>
    </lineage>
</organism>
<evidence type="ECO:0000313" key="2">
    <source>
        <dbReference type="Proteomes" id="UP001374584"/>
    </source>
</evidence>
<sequence length="74" mass="8462">MRKQPEGMDKQKRDGIRVDTRWDFARDFTVGWICGGISQGVSCVIGMKSTAWARSIEKTIKHLPRIQEAFFTST</sequence>
<dbReference type="Proteomes" id="UP001374584">
    <property type="component" value="Unassembled WGS sequence"/>
</dbReference>
<dbReference type="AlphaFoldDB" id="A0AAN9P4P2"/>
<evidence type="ECO:0000313" key="1">
    <source>
        <dbReference type="EMBL" id="KAK7382378.1"/>
    </source>
</evidence>
<accession>A0AAN9P4P2</accession>
<dbReference type="EMBL" id="JAYMYR010000001">
    <property type="protein sequence ID" value="KAK7382378.1"/>
    <property type="molecule type" value="Genomic_DNA"/>
</dbReference>
<gene>
    <name evidence="1" type="ORF">VNO80_01229</name>
</gene>
<proteinExistence type="predicted"/>
<name>A0AAN9P4P2_PHACN</name>
<protein>
    <submittedName>
        <fullName evidence="1">Uncharacterized protein</fullName>
    </submittedName>
</protein>
<reference evidence="1 2" key="1">
    <citation type="submission" date="2024-01" db="EMBL/GenBank/DDBJ databases">
        <title>The genomes of 5 underutilized Papilionoideae crops provide insights into root nodulation and disease resistanc.</title>
        <authorList>
            <person name="Jiang F."/>
        </authorList>
    </citation>
    <scope>NUCLEOTIDE SEQUENCE [LARGE SCALE GENOMIC DNA]</scope>
    <source>
        <strain evidence="1">JINMINGXINNONG_FW02</strain>
        <tissue evidence="1">Leaves</tissue>
    </source>
</reference>
<keyword evidence="2" id="KW-1185">Reference proteome</keyword>